<dbReference type="PANTHER" id="PTHR43429:SF3">
    <property type="entry name" value="NITRITE REDUCTASE [NAD(P)H]"/>
    <property type="match status" value="1"/>
</dbReference>
<name>X1AFR2_9ZZZZ</name>
<keyword evidence="4" id="KW-0274">FAD</keyword>
<sequence>MLTNLPDVYAVGDCAEGTEFITGKPMTGGLGTIAVRQARVAGINAAGGDVRFPGIIGAKVTKLFGLEIASTGLTDDLAKRFEIPVVKGSIKGSTKPHYYTGGKDLKLKTYYNKETGKLVGGQLVGLEDAAMRLNVITLGIQHNIDAKDLFDFENCYAPAICDTWDPLVQSADAARRRLKI</sequence>
<evidence type="ECO:0000313" key="6">
    <source>
        <dbReference type="EMBL" id="GAG71543.1"/>
    </source>
</evidence>
<dbReference type="InterPro" id="IPR050260">
    <property type="entry name" value="FAD-bd_OxRdtase"/>
</dbReference>
<dbReference type="EMBL" id="BART01004500">
    <property type="protein sequence ID" value="GAG71543.1"/>
    <property type="molecule type" value="Genomic_DNA"/>
</dbReference>
<protein>
    <recommendedName>
        <fullName evidence="5">Pyridine nucleotide-disulphide oxidoreductase dimerisation domain-containing protein</fullName>
    </recommendedName>
</protein>
<dbReference type="SUPFAM" id="SSF51905">
    <property type="entry name" value="FAD/NAD(P)-binding domain"/>
    <property type="match status" value="1"/>
</dbReference>
<evidence type="ECO:0000256" key="2">
    <source>
        <dbReference type="ARBA" id="ARBA00009130"/>
    </source>
</evidence>
<organism evidence="6">
    <name type="scientific">marine sediment metagenome</name>
    <dbReference type="NCBI Taxonomy" id="412755"/>
    <lineage>
        <taxon>unclassified sequences</taxon>
        <taxon>metagenomes</taxon>
        <taxon>ecological metagenomes</taxon>
    </lineage>
</organism>
<proteinExistence type="inferred from homology"/>
<keyword evidence="3" id="KW-0285">Flavoprotein</keyword>
<dbReference type="InterPro" id="IPR004099">
    <property type="entry name" value="Pyr_nucl-diS_OxRdtase_dimer"/>
</dbReference>
<evidence type="ECO:0000259" key="5">
    <source>
        <dbReference type="Pfam" id="PF02852"/>
    </source>
</evidence>
<comment type="caution">
    <text evidence="6">The sequence shown here is derived from an EMBL/GenBank/DDBJ whole genome shotgun (WGS) entry which is preliminary data.</text>
</comment>
<dbReference type="InterPro" id="IPR016156">
    <property type="entry name" value="FAD/NAD-linked_Rdtase_dimer_sf"/>
</dbReference>
<dbReference type="AlphaFoldDB" id="X1AFR2"/>
<dbReference type="InterPro" id="IPR036188">
    <property type="entry name" value="FAD/NAD-bd_sf"/>
</dbReference>
<dbReference type="PANTHER" id="PTHR43429">
    <property type="entry name" value="PYRIDINE NUCLEOTIDE-DISULFIDE OXIDOREDUCTASE DOMAIN-CONTAINING"/>
    <property type="match status" value="1"/>
</dbReference>
<dbReference type="Gene3D" id="3.50.50.60">
    <property type="entry name" value="FAD/NAD(P)-binding domain"/>
    <property type="match status" value="2"/>
</dbReference>
<evidence type="ECO:0000256" key="3">
    <source>
        <dbReference type="ARBA" id="ARBA00022630"/>
    </source>
</evidence>
<accession>X1AFR2</accession>
<gene>
    <name evidence="6" type="ORF">S01H4_11246</name>
</gene>
<feature type="domain" description="Pyridine nucleotide-disulphide oxidoreductase dimerisation" evidence="5">
    <location>
        <begin position="62"/>
        <end position="160"/>
    </location>
</feature>
<dbReference type="Pfam" id="PF02852">
    <property type="entry name" value="Pyr_redox_dim"/>
    <property type="match status" value="1"/>
</dbReference>
<comment type="cofactor">
    <cofactor evidence="1">
        <name>FAD</name>
        <dbReference type="ChEBI" id="CHEBI:57692"/>
    </cofactor>
</comment>
<comment type="similarity">
    <text evidence="2">Belongs to the class-III pyridine nucleotide-disulfide oxidoreductase family.</text>
</comment>
<evidence type="ECO:0000256" key="1">
    <source>
        <dbReference type="ARBA" id="ARBA00001974"/>
    </source>
</evidence>
<reference evidence="6" key="1">
    <citation type="journal article" date="2014" name="Front. Microbiol.">
        <title>High frequency of phylogenetically diverse reductive dehalogenase-homologous genes in deep subseafloor sedimentary metagenomes.</title>
        <authorList>
            <person name="Kawai M."/>
            <person name="Futagami T."/>
            <person name="Toyoda A."/>
            <person name="Takaki Y."/>
            <person name="Nishi S."/>
            <person name="Hori S."/>
            <person name="Arai W."/>
            <person name="Tsubouchi T."/>
            <person name="Morono Y."/>
            <person name="Uchiyama I."/>
            <person name="Ito T."/>
            <person name="Fujiyama A."/>
            <person name="Inagaki F."/>
            <person name="Takami H."/>
        </authorList>
    </citation>
    <scope>NUCLEOTIDE SEQUENCE</scope>
    <source>
        <strain evidence="6">Expedition CK06-06</strain>
    </source>
</reference>
<evidence type="ECO:0000256" key="4">
    <source>
        <dbReference type="ARBA" id="ARBA00022827"/>
    </source>
</evidence>
<dbReference type="SUPFAM" id="SSF55424">
    <property type="entry name" value="FAD/NAD-linked reductases, dimerisation (C-terminal) domain"/>
    <property type="match status" value="1"/>
</dbReference>